<sequence length="547" mass="62644">MPKKSSHNSKILPHPPKNSNIATPSAKFNPFFTNPNPTISLMQSPISPNQEFEEDVLSEYSTISYPDRSDFPEVLSELDIKEAIASLVSQGVTGKEIHKFLQGDCGVKISLRTLNRKRAEWGLQNCDLPKPPKNSKLTPDVEASLISSHQQGFKVSEIRSRLLSDTGKDVSHRTVERYLAILDLKLKRNDLADGKVTRDDVVCLIDHARKELLATSAGYRRMNNILKQEYKIHVPRELDPQGMADRLRHSCKRRIFRTHGPNHIWSADGHDKLKPFGITIYGFIDAWSRRILGMYAHVTNNDPLHVGVYFLQLVADTGGVPLKVTVDRGTETGEMGTHMIELTQRYTGITFEEAQTHMHHTKSTRNQKIESLWSRMMKEHNRPLIDTIWTQIEEGKYDRDDDIQKLLFLFLWMPVVQKSVDRWVTIYNASRKRKDKLTELPTSCSPNFAYSTPEHFGATDQLIHVPQEDTNFILENTYPEREAMFTHTPDWFHDLASLIMQEMGFHFDQMAPGGVWVIFDEMLPYIQANIPSDYIPNSSFNNSATQS</sequence>
<dbReference type="STRING" id="418459.E3K7S7"/>
<evidence type="ECO:0000259" key="3">
    <source>
        <dbReference type="PROSITE" id="PS50994"/>
    </source>
</evidence>
<dbReference type="InterPro" id="IPR012337">
    <property type="entry name" value="RNaseH-like_sf"/>
</dbReference>
<dbReference type="GeneID" id="10539384"/>
<dbReference type="OMA" id="RERAFTH"/>
<dbReference type="RefSeq" id="XP_003324794.1">
    <property type="nucleotide sequence ID" value="XM_003324746.1"/>
</dbReference>
<dbReference type="InterPro" id="IPR058913">
    <property type="entry name" value="Integrase_dom_put"/>
</dbReference>
<dbReference type="PANTHER" id="PTHR46177">
    <property type="entry name" value="INTEGRASE CATALYTIC DOMAIN-CONTAINING PROTEIN"/>
    <property type="match status" value="1"/>
</dbReference>
<dbReference type="SUPFAM" id="SSF53098">
    <property type="entry name" value="Ribonuclease H-like"/>
    <property type="match status" value="1"/>
</dbReference>
<dbReference type="HOGENOM" id="CLU_039761_2_2_1"/>
<feature type="region of interest" description="Disordered" evidence="2">
    <location>
        <begin position="1"/>
        <end position="25"/>
    </location>
</feature>
<evidence type="ECO:0000256" key="1">
    <source>
        <dbReference type="ARBA" id="ARBA00022884"/>
    </source>
</evidence>
<dbReference type="AlphaFoldDB" id="E3K7S7"/>
<dbReference type="KEGG" id="pgr:PGTG_06331"/>
<name>E3K7S7_PUCGT</name>
<dbReference type="EMBL" id="DS178275">
    <property type="protein sequence ID" value="EFP80375.1"/>
    <property type="molecule type" value="Genomic_DNA"/>
</dbReference>
<dbReference type="Gene3D" id="3.30.420.10">
    <property type="entry name" value="Ribonuclease H-like superfamily/Ribonuclease H"/>
    <property type="match status" value="1"/>
</dbReference>
<proteinExistence type="predicted"/>
<dbReference type="PANTHER" id="PTHR46177:SF1">
    <property type="entry name" value="INTEGRASE CATALYTIC DOMAIN-CONTAINING PROTEIN"/>
    <property type="match status" value="1"/>
</dbReference>
<evidence type="ECO:0000256" key="2">
    <source>
        <dbReference type="SAM" id="MobiDB-lite"/>
    </source>
</evidence>
<keyword evidence="5" id="KW-1185">Reference proteome</keyword>
<dbReference type="PROSITE" id="PS50994">
    <property type="entry name" value="INTEGRASE"/>
    <property type="match status" value="1"/>
</dbReference>
<dbReference type="InterPro" id="IPR036397">
    <property type="entry name" value="RNaseH_sf"/>
</dbReference>
<dbReference type="eggNOG" id="ENOG502S5U5">
    <property type="taxonomic scope" value="Eukaryota"/>
</dbReference>
<dbReference type="Pfam" id="PF24764">
    <property type="entry name" value="rva_4"/>
    <property type="match status" value="1"/>
</dbReference>
<dbReference type="VEuPathDB" id="FungiDB:PGTG_06331"/>
<protein>
    <recommendedName>
        <fullName evidence="3">Integrase catalytic domain-containing protein</fullName>
    </recommendedName>
</protein>
<reference key="1">
    <citation type="submission" date="2007-01" db="EMBL/GenBank/DDBJ databases">
        <title>The Genome Sequence of Puccinia graminis f. sp. tritici Strain CRL 75-36-700-3.</title>
        <authorList>
            <consortium name="The Broad Institute Genome Sequencing Platform"/>
            <person name="Birren B."/>
            <person name="Lander E."/>
            <person name="Galagan J."/>
            <person name="Nusbaum C."/>
            <person name="Devon K."/>
            <person name="Cuomo C."/>
            <person name="Jaffe D."/>
            <person name="Butler J."/>
            <person name="Alvarez P."/>
            <person name="Gnerre S."/>
            <person name="Grabherr M."/>
            <person name="Mauceli E."/>
            <person name="Brockman W."/>
            <person name="Young S."/>
            <person name="LaButti K."/>
            <person name="Sykes S."/>
            <person name="DeCaprio D."/>
            <person name="Crawford M."/>
            <person name="Koehrsen M."/>
            <person name="Engels R."/>
            <person name="Montgomery P."/>
            <person name="Pearson M."/>
            <person name="Howarth C."/>
            <person name="Larson L."/>
            <person name="White J."/>
            <person name="Zeng Q."/>
            <person name="Kodira C."/>
            <person name="Yandava C."/>
            <person name="Alvarado L."/>
            <person name="O'Leary S."/>
            <person name="Szabo L."/>
            <person name="Dean R."/>
            <person name="Schein J."/>
        </authorList>
    </citation>
    <scope>NUCLEOTIDE SEQUENCE</scope>
    <source>
        <strain>CRL 75-36-700-3</strain>
    </source>
</reference>
<dbReference type="GO" id="GO:0005634">
    <property type="term" value="C:nucleus"/>
    <property type="evidence" value="ECO:0007669"/>
    <property type="project" value="UniProtKB-ARBA"/>
</dbReference>
<evidence type="ECO:0000313" key="5">
    <source>
        <dbReference type="Proteomes" id="UP000008783"/>
    </source>
</evidence>
<dbReference type="OrthoDB" id="5946233at2759"/>
<accession>E3K7S7</accession>
<dbReference type="GO" id="GO:0003723">
    <property type="term" value="F:RNA binding"/>
    <property type="evidence" value="ECO:0007669"/>
    <property type="project" value="UniProtKB-KW"/>
</dbReference>
<feature type="domain" description="Integrase catalytic" evidence="3">
    <location>
        <begin position="257"/>
        <end position="449"/>
    </location>
</feature>
<organism evidence="4 5">
    <name type="scientific">Puccinia graminis f. sp. tritici (strain CRL 75-36-700-3 / race SCCL)</name>
    <name type="common">Black stem rust fungus</name>
    <dbReference type="NCBI Taxonomy" id="418459"/>
    <lineage>
        <taxon>Eukaryota</taxon>
        <taxon>Fungi</taxon>
        <taxon>Dikarya</taxon>
        <taxon>Basidiomycota</taxon>
        <taxon>Pucciniomycotina</taxon>
        <taxon>Pucciniomycetes</taxon>
        <taxon>Pucciniales</taxon>
        <taxon>Pucciniaceae</taxon>
        <taxon>Puccinia</taxon>
    </lineage>
</organism>
<dbReference type="GO" id="GO:0015074">
    <property type="term" value="P:DNA integration"/>
    <property type="evidence" value="ECO:0007669"/>
    <property type="project" value="InterPro"/>
</dbReference>
<evidence type="ECO:0000313" key="4">
    <source>
        <dbReference type="EMBL" id="EFP80375.1"/>
    </source>
</evidence>
<keyword evidence="1" id="KW-0694">RNA-binding</keyword>
<dbReference type="InParanoid" id="E3K7S7"/>
<dbReference type="InterPro" id="IPR001584">
    <property type="entry name" value="Integrase_cat-core"/>
</dbReference>
<dbReference type="Proteomes" id="UP000008783">
    <property type="component" value="Unassembled WGS sequence"/>
</dbReference>
<gene>
    <name evidence="4" type="ORF">PGTG_06331</name>
</gene>
<reference evidence="5" key="2">
    <citation type="journal article" date="2011" name="Proc. Natl. Acad. Sci. U.S.A.">
        <title>Obligate biotrophy features unraveled by the genomic analysis of rust fungi.</title>
        <authorList>
            <person name="Duplessis S."/>
            <person name="Cuomo C.A."/>
            <person name="Lin Y.-C."/>
            <person name="Aerts A."/>
            <person name="Tisserant E."/>
            <person name="Veneault-Fourrey C."/>
            <person name="Joly D.L."/>
            <person name="Hacquard S."/>
            <person name="Amselem J."/>
            <person name="Cantarel B.L."/>
            <person name="Chiu R."/>
            <person name="Coutinho P.M."/>
            <person name="Feau N."/>
            <person name="Field M."/>
            <person name="Frey P."/>
            <person name="Gelhaye E."/>
            <person name="Goldberg J."/>
            <person name="Grabherr M.G."/>
            <person name="Kodira C.D."/>
            <person name="Kohler A."/>
            <person name="Kuees U."/>
            <person name="Lindquist E.A."/>
            <person name="Lucas S.M."/>
            <person name="Mago R."/>
            <person name="Mauceli E."/>
            <person name="Morin E."/>
            <person name="Murat C."/>
            <person name="Pangilinan J.L."/>
            <person name="Park R."/>
            <person name="Pearson M."/>
            <person name="Quesneville H."/>
            <person name="Rouhier N."/>
            <person name="Sakthikumar S."/>
            <person name="Salamov A.A."/>
            <person name="Schmutz J."/>
            <person name="Selles B."/>
            <person name="Shapiro H."/>
            <person name="Tanguay P."/>
            <person name="Tuskan G.A."/>
            <person name="Henrissat B."/>
            <person name="Van de Peer Y."/>
            <person name="Rouze P."/>
            <person name="Ellis J.G."/>
            <person name="Dodds P.N."/>
            <person name="Schein J.E."/>
            <person name="Zhong S."/>
            <person name="Hamelin R.C."/>
            <person name="Grigoriev I.V."/>
            <person name="Szabo L.J."/>
            <person name="Martin F."/>
        </authorList>
    </citation>
    <scope>NUCLEOTIDE SEQUENCE [LARGE SCALE GENOMIC DNA]</scope>
    <source>
        <strain evidence="5">CRL 75-36-700-3 / race SCCL</strain>
    </source>
</reference>